<organism evidence="5 6">
    <name type="scientific">Hymenobacter busanensis</name>
    <dbReference type="NCBI Taxonomy" id="2607656"/>
    <lineage>
        <taxon>Bacteria</taxon>
        <taxon>Pseudomonadati</taxon>
        <taxon>Bacteroidota</taxon>
        <taxon>Cytophagia</taxon>
        <taxon>Cytophagales</taxon>
        <taxon>Hymenobacteraceae</taxon>
        <taxon>Hymenobacter</taxon>
    </lineage>
</organism>
<dbReference type="PANTHER" id="PTHR34597:SF3">
    <property type="entry name" value="OUTER MEMBRANE TRANSPORTER CDIB"/>
    <property type="match status" value="1"/>
</dbReference>
<evidence type="ECO:0000313" key="6">
    <source>
        <dbReference type="Proteomes" id="UP000326380"/>
    </source>
</evidence>
<dbReference type="Proteomes" id="UP000326380">
    <property type="component" value="Unassembled WGS sequence"/>
</dbReference>
<dbReference type="GO" id="GO:0098046">
    <property type="term" value="C:type V protein secretion system complex"/>
    <property type="evidence" value="ECO:0007669"/>
    <property type="project" value="TreeGrafter"/>
</dbReference>
<dbReference type="GO" id="GO:0046819">
    <property type="term" value="P:protein secretion by the type V secretion system"/>
    <property type="evidence" value="ECO:0007669"/>
    <property type="project" value="TreeGrafter"/>
</dbReference>
<protein>
    <submittedName>
        <fullName evidence="5">BamA/TamA family outer membrane protein</fullName>
    </submittedName>
</protein>
<feature type="compositionally biased region" description="Basic and acidic residues" evidence="3">
    <location>
        <begin position="29"/>
        <end position="38"/>
    </location>
</feature>
<sequence length="393" mass="44046">MTFRYLLLTGALAVGLLTAASAQTPDTASAKRTERDIRLGQPAKNPEDRPSFIPAPVIFYEPETGFAAGATFLPTWRHGRDTTVRKSNGRIGGWYSQKKQLNLQLSHTIFTRREAWLVSGDLLFYDYPIFFYGIGNDTDIDDESEISYKVLTFNQRGLKQAFIPGLFLGLTYRYTDTRDIIADKPTVNDGDKANLLLTQVPAEQRLDTRISGLGPAVVYDTRDNVLSTFRGNYVDVQALLNRSGLGSDYNFTRYQLDARHFQPLRKGSNRTILAGQVLGQFNRGNVPFRELAGLGGITVLRGIYEGRFRDRQLLMGQAELRHHLFWRLNGAVFAGVGQVAPRFRDFGLSDFNYAAGGGLRFQFNRRDRINIRFDYGVGSGGSSGLYFGVNEAF</sequence>
<dbReference type="Gene3D" id="2.40.160.50">
    <property type="entry name" value="membrane protein fhac: a member of the omp85/tpsb transporter family"/>
    <property type="match status" value="1"/>
</dbReference>
<feature type="chain" id="PRO_5043983318" evidence="4">
    <location>
        <begin position="23"/>
        <end position="393"/>
    </location>
</feature>
<dbReference type="InterPro" id="IPR000184">
    <property type="entry name" value="Bac_surfAg_D15"/>
</dbReference>
<dbReference type="EMBL" id="VTWU01000010">
    <property type="protein sequence ID" value="KAA9325288.1"/>
    <property type="molecule type" value="Genomic_DNA"/>
</dbReference>
<keyword evidence="4" id="KW-0732">Signal</keyword>
<proteinExistence type="predicted"/>
<evidence type="ECO:0000256" key="2">
    <source>
        <dbReference type="ARBA" id="ARBA00023136"/>
    </source>
</evidence>
<dbReference type="GO" id="GO:0008320">
    <property type="term" value="F:protein transmembrane transporter activity"/>
    <property type="evidence" value="ECO:0007669"/>
    <property type="project" value="TreeGrafter"/>
</dbReference>
<name>A0A7L4ZW53_9BACT</name>
<feature type="region of interest" description="Disordered" evidence="3">
    <location>
        <begin position="24"/>
        <end position="49"/>
    </location>
</feature>
<keyword evidence="6" id="KW-1185">Reference proteome</keyword>
<keyword evidence="2" id="KW-0472">Membrane</keyword>
<comment type="subcellular location">
    <subcellularLocation>
        <location evidence="1">Membrane</location>
    </subcellularLocation>
</comment>
<dbReference type="Pfam" id="PF01103">
    <property type="entry name" value="Omp85"/>
    <property type="match status" value="1"/>
</dbReference>
<evidence type="ECO:0000256" key="4">
    <source>
        <dbReference type="SAM" id="SignalP"/>
    </source>
</evidence>
<accession>A0A7L4ZW53</accession>
<gene>
    <name evidence="5" type="ORF">F0P96_20000</name>
</gene>
<evidence type="ECO:0000256" key="3">
    <source>
        <dbReference type="SAM" id="MobiDB-lite"/>
    </source>
</evidence>
<feature type="signal peptide" evidence="4">
    <location>
        <begin position="1"/>
        <end position="22"/>
    </location>
</feature>
<comment type="caution">
    <text evidence="5">The sequence shown here is derived from an EMBL/GenBank/DDBJ whole genome shotgun (WGS) entry which is preliminary data.</text>
</comment>
<dbReference type="PANTHER" id="PTHR34597">
    <property type="entry name" value="SLR1661 PROTEIN"/>
    <property type="match status" value="1"/>
</dbReference>
<dbReference type="GO" id="GO:0019867">
    <property type="term" value="C:outer membrane"/>
    <property type="evidence" value="ECO:0007669"/>
    <property type="project" value="InterPro"/>
</dbReference>
<reference evidence="5 6" key="1">
    <citation type="submission" date="2019-09" db="EMBL/GenBank/DDBJ databases">
        <title>Genome sequence of Hymenobacter sp. M3.</title>
        <authorList>
            <person name="Srinivasan S."/>
        </authorList>
    </citation>
    <scope>NUCLEOTIDE SEQUENCE [LARGE SCALE GENOMIC DNA]</scope>
    <source>
        <strain evidence="5 6">M3</strain>
    </source>
</reference>
<evidence type="ECO:0000313" key="5">
    <source>
        <dbReference type="EMBL" id="KAA9325288.1"/>
    </source>
</evidence>
<dbReference type="AlphaFoldDB" id="A0A7L4ZW53"/>
<dbReference type="RefSeq" id="WP_151080771.1">
    <property type="nucleotide sequence ID" value="NZ_CP047647.1"/>
</dbReference>
<dbReference type="InterPro" id="IPR051544">
    <property type="entry name" value="TPS_OM_transporter"/>
</dbReference>
<evidence type="ECO:0000256" key="1">
    <source>
        <dbReference type="ARBA" id="ARBA00004370"/>
    </source>
</evidence>